<dbReference type="Proteomes" id="UP000198506">
    <property type="component" value="Unassembled WGS sequence"/>
</dbReference>
<feature type="transmembrane region" description="Helical" evidence="2">
    <location>
        <begin position="215"/>
        <end position="241"/>
    </location>
</feature>
<evidence type="ECO:0000313" key="4">
    <source>
        <dbReference type="Proteomes" id="UP000198506"/>
    </source>
</evidence>
<feature type="compositionally biased region" description="Low complexity" evidence="1">
    <location>
        <begin position="1"/>
        <end position="13"/>
    </location>
</feature>
<evidence type="ECO:0000313" key="3">
    <source>
        <dbReference type="EMBL" id="SFS09193.1"/>
    </source>
</evidence>
<feature type="transmembrane region" description="Helical" evidence="2">
    <location>
        <begin position="308"/>
        <end position="341"/>
    </location>
</feature>
<organism evidence="3 4">
    <name type="scientific">Agrococcus baldri</name>
    <dbReference type="NCBI Taxonomy" id="153730"/>
    <lineage>
        <taxon>Bacteria</taxon>
        <taxon>Bacillati</taxon>
        <taxon>Actinomycetota</taxon>
        <taxon>Actinomycetes</taxon>
        <taxon>Micrococcales</taxon>
        <taxon>Microbacteriaceae</taxon>
        <taxon>Agrococcus</taxon>
    </lineage>
</organism>
<feature type="region of interest" description="Disordered" evidence="1">
    <location>
        <begin position="407"/>
        <end position="426"/>
    </location>
</feature>
<feature type="region of interest" description="Disordered" evidence="1">
    <location>
        <begin position="93"/>
        <end position="123"/>
    </location>
</feature>
<dbReference type="EMBL" id="FOZN01000002">
    <property type="protein sequence ID" value="SFS09193.1"/>
    <property type="molecule type" value="Genomic_DNA"/>
</dbReference>
<proteinExistence type="predicted"/>
<sequence length="426" mass="44883">MPADAAARAAAAGRAKRMPAPSAPRADALVPTTAIENRAQDRARARRARLGLGGQEHEQAVANPGAGMPGQLMPPGLMPAVAESMPQRLVPTGWQQPAAHRQHVQPMGPYPGPPPRPAPYAANPSAVAPYGPAPGAAPAQPRAIYEQLYPGLPYPGTVGTSPIVAYPAGAAPAYASGPYPYMQPVAYAPGSYAPMLPPRVAWSKRQRSAALLSSWLGQTLMAFATHLLTAFTLIVTCAFLLHVSGDSMSDFEADSFTAVIARWTMPDRVWATAIIGALVGGGLLAAGWLLHALWARSAGLAKPHRSTWLAWLCTTAATGLIGMVVWPFALIGGFIVVLMGADASLTTGTMWEVLFWELGLAVLLTGGVGMLFGWLFLSQARPRVDYRAIAEAEEAAARARDEAELTAVQLRGEPSSAADPWGRDPR</sequence>
<keyword evidence="2" id="KW-0472">Membrane</keyword>
<keyword evidence="2" id="KW-1133">Transmembrane helix</keyword>
<keyword evidence="2" id="KW-0812">Transmembrane</keyword>
<keyword evidence="4" id="KW-1185">Reference proteome</keyword>
<feature type="region of interest" description="Disordered" evidence="1">
    <location>
        <begin position="1"/>
        <end position="45"/>
    </location>
</feature>
<evidence type="ECO:0000256" key="1">
    <source>
        <dbReference type="SAM" id="MobiDB-lite"/>
    </source>
</evidence>
<reference evidence="3 4" key="1">
    <citation type="submission" date="2016-10" db="EMBL/GenBank/DDBJ databases">
        <authorList>
            <person name="Varghese N."/>
            <person name="Submissions S."/>
        </authorList>
    </citation>
    <scope>NUCLEOTIDE SEQUENCE [LARGE SCALE GENOMIC DNA]</scope>
    <source>
        <strain evidence="3 4">IAM 15147</strain>
    </source>
</reference>
<feature type="transmembrane region" description="Helical" evidence="2">
    <location>
        <begin position="353"/>
        <end position="377"/>
    </location>
</feature>
<comment type="caution">
    <text evidence="3">The sequence shown here is derived from an EMBL/GenBank/DDBJ whole genome shotgun (WGS) entry which is preliminary data.</text>
</comment>
<dbReference type="AlphaFoldDB" id="A0AA94HLW9"/>
<gene>
    <name evidence="3" type="ORF">SAMN04487783_1223</name>
</gene>
<accession>A0AA94HLW9</accession>
<feature type="transmembrane region" description="Helical" evidence="2">
    <location>
        <begin position="269"/>
        <end position="296"/>
    </location>
</feature>
<feature type="compositionally biased region" description="Pro residues" evidence="1">
    <location>
        <begin position="108"/>
        <end position="118"/>
    </location>
</feature>
<evidence type="ECO:0000256" key="2">
    <source>
        <dbReference type="SAM" id="Phobius"/>
    </source>
</evidence>
<protein>
    <submittedName>
        <fullName evidence="3">Uncharacterized protein</fullName>
    </submittedName>
</protein>
<name>A0AA94HLW9_9MICO</name>